<dbReference type="SUPFAM" id="SSF53335">
    <property type="entry name" value="S-adenosyl-L-methionine-dependent methyltransferases"/>
    <property type="match status" value="1"/>
</dbReference>
<evidence type="ECO:0000256" key="6">
    <source>
        <dbReference type="ARBA" id="ARBA00047942"/>
    </source>
</evidence>
<evidence type="ECO:0000313" key="8">
    <source>
        <dbReference type="Proteomes" id="UP000177998"/>
    </source>
</evidence>
<dbReference type="PIRSF" id="PIRSF000398">
    <property type="entry name" value="M_m6A_EcoRV"/>
    <property type="match status" value="1"/>
</dbReference>
<comment type="caution">
    <text evidence="7">The sequence shown here is derived from an EMBL/GenBank/DDBJ whole genome shotgun (WGS) entry which is preliminary data.</text>
</comment>
<proteinExistence type="inferred from homology"/>
<organism evidence="7 8">
    <name type="scientific">Candidatus Kuenenbacteria bacterium RIFCSPLOWO2_02_FULL_42_16</name>
    <dbReference type="NCBI Taxonomy" id="1798564"/>
    <lineage>
        <taxon>Bacteria</taxon>
        <taxon>Candidatus Kueneniibacteriota</taxon>
    </lineage>
</organism>
<evidence type="ECO:0000256" key="5">
    <source>
        <dbReference type="ARBA" id="ARBA00022691"/>
    </source>
</evidence>
<keyword evidence="4 7" id="KW-0808">Transferase</keyword>
<evidence type="ECO:0000256" key="1">
    <source>
        <dbReference type="ARBA" id="ARBA00006594"/>
    </source>
</evidence>
<dbReference type="GO" id="GO:1904047">
    <property type="term" value="F:S-adenosyl-L-methionine binding"/>
    <property type="evidence" value="ECO:0007669"/>
    <property type="project" value="TreeGrafter"/>
</dbReference>
<dbReference type="STRING" id="1798564.A3H55_03240"/>
<evidence type="ECO:0000313" key="7">
    <source>
        <dbReference type="EMBL" id="OGG91164.1"/>
    </source>
</evidence>
<evidence type="ECO:0000256" key="3">
    <source>
        <dbReference type="ARBA" id="ARBA00022603"/>
    </source>
</evidence>
<comment type="catalytic activity">
    <reaction evidence="6">
        <text>a 2'-deoxyadenosine in DNA + S-adenosyl-L-methionine = an N(6)-methyl-2'-deoxyadenosine in DNA + S-adenosyl-L-homocysteine + H(+)</text>
        <dbReference type="Rhea" id="RHEA:15197"/>
        <dbReference type="Rhea" id="RHEA-COMP:12418"/>
        <dbReference type="Rhea" id="RHEA-COMP:12419"/>
        <dbReference type="ChEBI" id="CHEBI:15378"/>
        <dbReference type="ChEBI" id="CHEBI:57856"/>
        <dbReference type="ChEBI" id="CHEBI:59789"/>
        <dbReference type="ChEBI" id="CHEBI:90615"/>
        <dbReference type="ChEBI" id="CHEBI:90616"/>
        <dbReference type="EC" id="2.1.1.72"/>
    </reaction>
</comment>
<dbReference type="InterPro" id="IPR023095">
    <property type="entry name" value="Ade_MeTrfase_dom_2"/>
</dbReference>
<dbReference type="InterPro" id="IPR012263">
    <property type="entry name" value="M_m6A_EcoRV"/>
</dbReference>
<keyword evidence="5" id="KW-0949">S-adenosyl-L-methionine</keyword>
<dbReference type="Pfam" id="PF02086">
    <property type="entry name" value="MethyltransfD12"/>
    <property type="match status" value="1"/>
</dbReference>
<dbReference type="GO" id="GO:0043565">
    <property type="term" value="F:sequence-specific DNA binding"/>
    <property type="evidence" value="ECO:0007669"/>
    <property type="project" value="TreeGrafter"/>
</dbReference>
<dbReference type="GO" id="GO:0006298">
    <property type="term" value="P:mismatch repair"/>
    <property type="evidence" value="ECO:0007669"/>
    <property type="project" value="TreeGrafter"/>
</dbReference>
<dbReference type="GO" id="GO:0009007">
    <property type="term" value="F:site-specific DNA-methyltransferase (adenine-specific) activity"/>
    <property type="evidence" value="ECO:0007669"/>
    <property type="project" value="UniProtKB-EC"/>
</dbReference>
<dbReference type="Gene3D" id="3.40.50.150">
    <property type="entry name" value="Vaccinia Virus protein VP39"/>
    <property type="match status" value="1"/>
</dbReference>
<evidence type="ECO:0000256" key="2">
    <source>
        <dbReference type="ARBA" id="ARBA00011900"/>
    </source>
</evidence>
<dbReference type="InterPro" id="IPR029063">
    <property type="entry name" value="SAM-dependent_MTases_sf"/>
</dbReference>
<dbReference type="GO" id="GO:0009307">
    <property type="term" value="P:DNA restriction-modification system"/>
    <property type="evidence" value="ECO:0007669"/>
    <property type="project" value="InterPro"/>
</dbReference>
<gene>
    <name evidence="7" type="ORF">A3H55_03240</name>
</gene>
<dbReference type="EMBL" id="MFMZ01000020">
    <property type="protein sequence ID" value="OGG91164.1"/>
    <property type="molecule type" value="Genomic_DNA"/>
</dbReference>
<dbReference type="PANTHER" id="PTHR30481">
    <property type="entry name" value="DNA ADENINE METHYLASE"/>
    <property type="match status" value="1"/>
</dbReference>
<keyword evidence="3 7" id="KW-0489">Methyltransferase</keyword>
<dbReference type="InterPro" id="IPR012327">
    <property type="entry name" value="MeTrfase_D12"/>
</dbReference>
<reference evidence="7 8" key="1">
    <citation type="journal article" date="2016" name="Nat. Commun.">
        <title>Thousands of microbial genomes shed light on interconnected biogeochemical processes in an aquifer system.</title>
        <authorList>
            <person name="Anantharaman K."/>
            <person name="Brown C.T."/>
            <person name="Hug L.A."/>
            <person name="Sharon I."/>
            <person name="Castelle C.J."/>
            <person name="Probst A.J."/>
            <person name="Thomas B.C."/>
            <person name="Singh A."/>
            <person name="Wilkins M.J."/>
            <person name="Karaoz U."/>
            <person name="Brodie E.L."/>
            <person name="Williams K.H."/>
            <person name="Hubbard S.S."/>
            <person name="Banfield J.F."/>
        </authorList>
    </citation>
    <scope>NUCLEOTIDE SEQUENCE [LARGE SCALE GENOMIC DNA]</scope>
</reference>
<protein>
    <recommendedName>
        <fullName evidence="2">site-specific DNA-methyltransferase (adenine-specific)</fullName>
        <ecNumber evidence="2">2.1.1.72</ecNumber>
    </recommendedName>
</protein>
<dbReference type="AlphaFoldDB" id="A0A1F6FZ76"/>
<dbReference type="Proteomes" id="UP000177998">
    <property type="component" value="Unassembled WGS sequence"/>
</dbReference>
<sequence length="281" mass="32904">MIFYSPLRYPGGKNKLAKFIARICERNNINGHYIEPYAGGASVALYLLLEGCVSEITINDKDRAIYAFWYSVVYKPEELIKLIRTTRVNISTWKKQRTILKNREREPLLRLGFATFFLNRTNVSGILNGGPIGNINQTGFYKLNCRFNKKVLVERIRRIANHKNRIHVECMDAIDLVKKIQKEAKSSNSIFYFDPPYYLKGESLYMNHYEKDDHIAVGEVIKNIKSVQWIVSYDDHPEIRKIYSNFRQKTHELIHSAHGPRIGKEIIFFSRKLLIPRKIYT</sequence>
<accession>A0A1F6FZ76</accession>
<dbReference type="Gene3D" id="1.10.1020.10">
    <property type="entry name" value="Adenine-specific Methyltransferase, Domain 2"/>
    <property type="match status" value="1"/>
</dbReference>
<comment type="similarity">
    <text evidence="1">Belongs to the N(4)/N(6)-methyltransferase family.</text>
</comment>
<dbReference type="PRINTS" id="PR00505">
    <property type="entry name" value="D12N6MTFRASE"/>
</dbReference>
<dbReference type="EC" id="2.1.1.72" evidence="2"/>
<name>A0A1F6FZ76_9BACT</name>
<dbReference type="PANTHER" id="PTHR30481:SF2">
    <property type="entry name" value="SITE-SPECIFIC DNA-METHYLTRANSFERASE (ADENINE-SPECIFIC)"/>
    <property type="match status" value="1"/>
</dbReference>
<dbReference type="GO" id="GO:0032259">
    <property type="term" value="P:methylation"/>
    <property type="evidence" value="ECO:0007669"/>
    <property type="project" value="UniProtKB-KW"/>
</dbReference>
<evidence type="ECO:0000256" key="4">
    <source>
        <dbReference type="ARBA" id="ARBA00022679"/>
    </source>
</evidence>